<keyword evidence="1" id="KW-1133">Transmembrane helix</keyword>
<reference evidence="2" key="1">
    <citation type="submission" date="2019-08" db="EMBL/GenBank/DDBJ databases">
        <authorList>
            <person name="Kucharzyk K."/>
            <person name="Murdoch R.W."/>
            <person name="Higgins S."/>
            <person name="Loffler F."/>
        </authorList>
    </citation>
    <scope>NUCLEOTIDE SEQUENCE</scope>
</reference>
<gene>
    <name evidence="2" type="ORF">SDC9_197507</name>
</gene>
<protein>
    <submittedName>
        <fullName evidence="2">Uncharacterized protein</fullName>
    </submittedName>
</protein>
<dbReference type="AlphaFoldDB" id="A0A645IRI0"/>
<evidence type="ECO:0000313" key="2">
    <source>
        <dbReference type="EMBL" id="MPN49883.1"/>
    </source>
</evidence>
<feature type="transmembrane region" description="Helical" evidence="1">
    <location>
        <begin position="27"/>
        <end position="48"/>
    </location>
</feature>
<proteinExistence type="predicted"/>
<evidence type="ECO:0000256" key="1">
    <source>
        <dbReference type="SAM" id="Phobius"/>
    </source>
</evidence>
<comment type="caution">
    <text evidence="2">The sequence shown here is derived from an EMBL/GenBank/DDBJ whole genome shotgun (WGS) entry which is preliminary data.</text>
</comment>
<organism evidence="2">
    <name type="scientific">bioreactor metagenome</name>
    <dbReference type="NCBI Taxonomy" id="1076179"/>
    <lineage>
        <taxon>unclassified sequences</taxon>
        <taxon>metagenomes</taxon>
        <taxon>ecological metagenomes</taxon>
    </lineage>
</organism>
<keyword evidence="1" id="KW-0812">Transmembrane</keyword>
<sequence>MQGHFTGGPFFKVLYSDLIACRHKRDLMQGLFMLLAIRIGMYGFFVVAKGHARTDDVQHCDTVMSQGCLDEFLHLARITGKGPGHKTGVGHQRFHGNIHR</sequence>
<name>A0A645IRI0_9ZZZZ</name>
<keyword evidence="1" id="KW-0472">Membrane</keyword>
<dbReference type="EMBL" id="VSSQ01113542">
    <property type="protein sequence ID" value="MPN49883.1"/>
    <property type="molecule type" value="Genomic_DNA"/>
</dbReference>
<accession>A0A645IRI0</accession>